<feature type="transmembrane region" description="Helical" evidence="4">
    <location>
        <begin position="264"/>
        <end position="282"/>
    </location>
</feature>
<dbReference type="SUPFAM" id="SSF103473">
    <property type="entry name" value="MFS general substrate transporter"/>
    <property type="match status" value="1"/>
</dbReference>
<dbReference type="CDD" id="cd17353">
    <property type="entry name" value="MFS_OFA_like"/>
    <property type="match status" value="1"/>
</dbReference>
<protein>
    <submittedName>
        <fullName evidence="6">Oxalate/formate antiporter</fullName>
    </submittedName>
</protein>
<evidence type="ECO:0000256" key="2">
    <source>
        <dbReference type="ARBA" id="ARBA00022989"/>
    </source>
</evidence>
<dbReference type="AlphaFoldDB" id="A0A1H8HC83"/>
<feature type="domain" description="Major facilitator superfamily (MFS) profile" evidence="5">
    <location>
        <begin position="21"/>
        <end position="415"/>
    </location>
</feature>
<evidence type="ECO:0000256" key="1">
    <source>
        <dbReference type="ARBA" id="ARBA00022692"/>
    </source>
</evidence>
<dbReference type="InterPro" id="IPR036259">
    <property type="entry name" value="MFS_trans_sf"/>
</dbReference>
<feature type="transmembrane region" description="Helical" evidence="4">
    <location>
        <begin position="361"/>
        <end position="383"/>
    </location>
</feature>
<feature type="transmembrane region" description="Helical" evidence="4">
    <location>
        <begin position="176"/>
        <end position="195"/>
    </location>
</feature>
<feature type="transmembrane region" description="Helical" evidence="4">
    <location>
        <begin position="389"/>
        <end position="411"/>
    </location>
</feature>
<dbReference type="PANTHER" id="PTHR11360:SF304">
    <property type="entry name" value="MFS DOMAIN-CONTAINING PROTEIN"/>
    <property type="match status" value="1"/>
</dbReference>
<keyword evidence="7" id="KW-1185">Reference proteome</keyword>
<gene>
    <name evidence="6" type="ORF">SAMN04489859_100916</name>
</gene>
<accession>A0A1H8HC83</accession>
<reference evidence="6 7" key="1">
    <citation type="submission" date="2016-10" db="EMBL/GenBank/DDBJ databases">
        <authorList>
            <person name="de Groot N.N."/>
        </authorList>
    </citation>
    <scope>NUCLEOTIDE SEQUENCE [LARGE SCALE GENOMIC DNA]</scope>
    <source>
        <strain evidence="6 7">DSM 8512</strain>
    </source>
</reference>
<dbReference type="InterPro" id="IPR020846">
    <property type="entry name" value="MFS_dom"/>
</dbReference>
<feature type="transmembrane region" description="Helical" evidence="4">
    <location>
        <begin position="87"/>
        <end position="106"/>
    </location>
</feature>
<feature type="transmembrane region" description="Helical" evidence="4">
    <location>
        <begin position="143"/>
        <end position="164"/>
    </location>
</feature>
<dbReference type="NCBIfam" id="TIGR04259">
    <property type="entry name" value="oxa_formateAnti"/>
    <property type="match status" value="1"/>
</dbReference>
<dbReference type="Proteomes" id="UP000199054">
    <property type="component" value="Unassembled WGS sequence"/>
</dbReference>
<keyword evidence="3 4" id="KW-0472">Membrane</keyword>
<dbReference type="Pfam" id="PF07690">
    <property type="entry name" value="MFS_1"/>
    <property type="match status" value="2"/>
</dbReference>
<dbReference type="Gene3D" id="1.20.1250.20">
    <property type="entry name" value="MFS general substrate transporter like domains"/>
    <property type="match status" value="2"/>
</dbReference>
<sequence length="443" mass="47320">MSDTTDASAGGQGNPPNTRWIQLAVGVACMVAASNIQYSWTLFVPEIQQAHGWTRAAIQTAFTIFVVVQTWGTPIVGHFVDRHGPRVVVLIGGLFVGLAWLVNSYATSLSGFYLGSVLGGIGVGAVYATCINNALKWFPDRRGLAAGLTAAGYGSGTILTIMPIASMIHNSGYQQAFFTFGLIQGAAILLVAGFLKAPKAGETVFSDQVAQSRRDYTLGEALRTPVFWVMLAMFTGTVTGGLMAVAQLGVIAEDLGVREMPVNMYFFTMAALPMALMMDRVMNGISRPLFGWISDHIGREKTMFIAFSIEGLGILALGTFGHNPWAFVILSGIVFLAWGEVYSLFSATAGDAFGTKHIGKIYGVLYCAKGMAALLVPIGNLIMEATGTWATVLYMMAAMDISAALAAIFILRPLMKKHHAQNGVVLDDRGKVVVEDGLIPAQR</sequence>
<evidence type="ECO:0000259" key="5">
    <source>
        <dbReference type="PROSITE" id="PS50850"/>
    </source>
</evidence>
<feature type="transmembrane region" description="Helical" evidence="4">
    <location>
        <begin position="326"/>
        <end position="349"/>
    </location>
</feature>
<evidence type="ECO:0000313" key="7">
    <source>
        <dbReference type="Proteomes" id="UP000199054"/>
    </source>
</evidence>
<proteinExistence type="predicted"/>
<dbReference type="OrthoDB" id="9793415at2"/>
<evidence type="ECO:0000256" key="3">
    <source>
        <dbReference type="ARBA" id="ARBA00023136"/>
    </source>
</evidence>
<keyword evidence="2 4" id="KW-1133">Transmembrane helix</keyword>
<dbReference type="PANTHER" id="PTHR11360">
    <property type="entry name" value="MONOCARBOXYLATE TRANSPORTER"/>
    <property type="match status" value="1"/>
</dbReference>
<dbReference type="GO" id="GO:0016020">
    <property type="term" value="C:membrane"/>
    <property type="evidence" value="ECO:0007669"/>
    <property type="project" value="InterPro"/>
</dbReference>
<feature type="transmembrane region" description="Helical" evidence="4">
    <location>
        <begin position="20"/>
        <end position="40"/>
    </location>
</feature>
<dbReference type="PROSITE" id="PS50850">
    <property type="entry name" value="MFS"/>
    <property type="match status" value="1"/>
</dbReference>
<feature type="transmembrane region" description="Helical" evidence="4">
    <location>
        <begin position="112"/>
        <end position="131"/>
    </location>
</feature>
<dbReference type="RefSeq" id="WP_090611367.1">
    <property type="nucleotide sequence ID" value="NZ_CP067126.1"/>
</dbReference>
<dbReference type="InterPro" id="IPR011701">
    <property type="entry name" value="MFS"/>
</dbReference>
<evidence type="ECO:0000313" key="6">
    <source>
        <dbReference type="EMBL" id="SEN53812.1"/>
    </source>
</evidence>
<evidence type="ECO:0000256" key="4">
    <source>
        <dbReference type="SAM" id="Phobius"/>
    </source>
</evidence>
<dbReference type="GO" id="GO:0019531">
    <property type="term" value="F:oxalate transmembrane transporter activity"/>
    <property type="evidence" value="ECO:0007669"/>
    <property type="project" value="InterPro"/>
</dbReference>
<dbReference type="STRING" id="34002.SAMN04489859_100916"/>
<organism evidence="6 7">
    <name type="scientific">Paracoccus alcaliphilus</name>
    <dbReference type="NCBI Taxonomy" id="34002"/>
    <lineage>
        <taxon>Bacteria</taxon>
        <taxon>Pseudomonadati</taxon>
        <taxon>Pseudomonadota</taxon>
        <taxon>Alphaproteobacteria</taxon>
        <taxon>Rhodobacterales</taxon>
        <taxon>Paracoccaceae</taxon>
        <taxon>Paracoccus</taxon>
    </lineage>
</organism>
<dbReference type="InterPro" id="IPR026355">
    <property type="entry name" value="Oxa/Form_antiport"/>
</dbReference>
<name>A0A1H8HC83_9RHOB</name>
<feature type="transmembrane region" description="Helical" evidence="4">
    <location>
        <begin position="60"/>
        <end position="80"/>
    </location>
</feature>
<feature type="transmembrane region" description="Helical" evidence="4">
    <location>
        <begin position="303"/>
        <end position="320"/>
    </location>
</feature>
<dbReference type="InterPro" id="IPR050327">
    <property type="entry name" value="Proton-linked_MCT"/>
</dbReference>
<feature type="transmembrane region" description="Helical" evidence="4">
    <location>
        <begin position="226"/>
        <end position="252"/>
    </location>
</feature>
<keyword evidence="1 4" id="KW-0812">Transmembrane</keyword>
<dbReference type="EMBL" id="FODE01000009">
    <property type="protein sequence ID" value="SEN53812.1"/>
    <property type="molecule type" value="Genomic_DNA"/>
</dbReference>